<dbReference type="EMBL" id="BK016138">
    <property type="protein sequence ID" value="DAF97929.1"/>
    <property type="molecule type" value="Genomic_DNA"/>
</dbReference>
<accession>A0A8S5UTX7</accession>
<sequence>MTTRPSADFKPVAAEPDTYKFRGKRISDGLWVSGCLVWIKDGAKWTAYIYGYGAVHPESIGLYTGLYDSEGNEICEGDIVVFNEAEDPDTEHGIVVLDDGKFKLKYFCGFLDDDLDGSMAENQIIIGNLFDGISEGTKQ</sequence>
<evidence type="ECO:0000259" key="1">
    <source>
        <dbReference type="Pfam" id="PF09643"/>
    </source>
</evidence>
<dbReference type="InterPro" id="IPR023385">
    <property type="entry name" value="YopX-like_C"/>
</dbReference>
<protein>
    <submittedName>
        <fullName evidence="2">YopX protein</fullName>
    </submittedName>
</protein>
<name>A0A8S5UTX7_9CAUD</name>
<reference evidence="2" key="1">
    <citation type="journal article" date="2021" name="Proc. Natl. Acad. Sci. U.S.A.">
        <title>A Catalog of Tens of Thousands of Viruses from Human Metagenomes Reveals Hidden Associations with Chronic Diseases.</title>
        <authorList>
            <person name="Tisza M.J."/>
            <person name="Buck C.B."/>
        </authorList>
    </citation>
    <scope>NUCLEOTIDE SEQUENCE</scope>
    <source>
        <strain evidence="2">CtvxP16</strain>
    </source>
</reference>
<dbReference type="Gene3D" id="2.30.30.290">
    <property type="entry name" value="YopX-like domains"/>
    <property type="match status" value="1"/>
</dbReference>
<proteinExistence type="predicted"/>
<organism evidence="2">
    <name type="scientific">Myoviridae sp. ctvxP16</name>
    <dbReference type="NCBI Taxonomy" id="2825205"/>
    <lineage>
        <taxon>Viruses</taxon>
        <taxon>Duplodnaviria</taxon>
        <taxon>Heunggongvirae</taxon>
        <taxon>Uroviricota</taxon>
        <taxon>Caudoviricetes</taxon>
    </lineage>
</organism>
<dbReference type="Pfam" id="PF09643">
    <property type="entry name" value="YopX"/>
    <property type="match status" value="1"/>
</dbReference>
<dbReference type="SUPFAM" id="SSF159006">
    <property type="entry name" value="YopX-like"/>
    <property type="match status" value="1"/>
</dbReference>
<feature type="domain" description="YopX protein" evidence="1">
    <location>
        <begin position="59"/>
        <end position="131"/>
    </location>
</feature>
<dbReference type="InterPro" id="IPR019096">
    <property type="entry name" value="YopX_protein"/>
</dbReference>
<evidence type="ECO:0000313" key="2">
    <source>
        <dbReference type="EMBL" id="DAF97929.1"/>
    </source>
</evidence>